<dbReference type="GO" id="GO:0016887">
    <property type="term" value="F:ATP hydrolysis activity"/>
    <property type="evidence" value="ECO:0007669"/>
    <property type="project" value="InterPro"/>
</dbReference>
<dbReference type="PROSITE" id="PS00211">
    <property type="entry name" value="ABC_TRANSPORTER_1"/>
    <property type="match status" value="1"/>
</dbReference>
<keyword evidence="4" id="KW-0547">Nucleotide-binding</keyword>
<organism evidence="12 13">
    <name type="scientific">Psilocybe cf. subviscida</name>
    <dbReference type="NCBI Taxonomy" id="2480587"/>
    <lineage>
        <taxon>Eukaryota</taxon>
        <taxon>Fungi</taxon>
        <taxon>Dikarya</taxon>
        <taxon>Basidiomycota</taxon>
        <taxon>Agaricomycotina</taxon>
        <taxon>Agaricomycetes</taxon>
        <taxon>Agaricomycetidae</taxon>
        <taxon>Agaricales</taxon>
        <taxon>Agaricineae</taxon>
        <taxon>Strophariaceae</taxon>
        <taxon>Psilocybe</taxon>
    </lineage>
</organism>
<dbReference type="FunFam" id="3.40.50.300:FF:000218">
    <property type="entry name" value="Multidrug ABC transporter ATP-binding protein"/>
    <property type="match status" value="1"/>
</dbReference>
<dbReference type="PROSITE" id="PS50893">
    <property type="entry name" value="ABC_TRANSPORTER_2"/>
    <property type="match status" value="1"/>
</dbReference>
<evidence type="ECO:0008006" key="14">
    <source>
        <dbReference type="Google" id="ProtNLM"/>
    </source>
</evidence>
<dbReference type="SUPFAM" id="SSF52540">
    <property type="entry name" value="P-loop containing nucleoside triphosphate hydrolases"/>
    <property type="match status" value="1"/>
</dbReference>
<dbReference type="AlphaFoldDB" id="A0A8H5BEY7"/>
<protein>
    <recommendedName>
        <fullName evidence="14">ABC transporter</fullName>
    </recommendedName>
</protein>
<dbReference type="GO" id="GO:0005524">
    <property type="term" value="F:ATP binding"/>
    <property type="evidence" value="ECO:0007669"/>
    <property type="project" value="UniProtKB-KW"/>
</dbReference>
<dbReference type="PANTHER" id="PTHR43394:SF1">
    <property type="entry name" value="ATP-BINDING CASSETTE SUB-FAMILY B MEMBER 10, MITOCHONDRIAL"/>
    <property type="match status" value="1"/>
</dbReference>
<dbReference type="InterPro" id="IPR027417">
    <property type="entry name" value="P-loop_NTPase"/>
</dbReference>
<dbReference type="CDD" id="cd18573">
    <property type="entry name" value="ABC_6TM_ABCB10_like"/>
    <property type="match status" value="1"/>
</dbReference>
<reference evidence="12 13" key="1">
    <citation type="journal article" date="2020" name="ISME J.">
        <title>Uncovering the hidden diversity of litter-decomposition mechanisms in mushroom-forming fungi.</title>
        <authorList>
            <person name="Floudas D."/>
            <person name="Bentzer J."/>
            <person name="Ahren D."/>
            <person name="Johansson T."/>
            <person name="Persson P."/>
            <person name="Tunlid A."/>
        </authorList>
    </citation>
    <scope>NUCLEOTIDE SEQUENCE [LARGE SCALE GENOMIC DNA]</scope>
    <source>
        <strain evidence="12 13">CBS 101986</strain>
    </source>
</reference>
<evidence type="ECO:0000256" key="4">
    <source>
        <dbReference type="ARBA" id="ARBA00022741"/>
    </source>
</evidence>
<feature type="transmembrane region" description="Helical" evidence="9">
    <location>
        <begin position="394"/>
        <end position="415"/>
    </location>
</feature>
<feature type="transmembrane region" description="Helical" evidence="9">
    <location>
        <begin position="131"/>
        <end position="152"/>
    </location>
</feature>
<dbReference type="InterPro" id="IPR036640">
    <property type="entry name" value="ABC1_TM_sf"/>
</dbReference>
<keyword evidence="5" id="KW-0067">ATP-binding</keyword>
<sequence length="742" mass="80149">MLGIWHASSCLRPPVSALSRSVVFPASSAFRNYHVSSLSSRGLGGIRFGEAAKTTPAVLYRHGFIFQRFNSTKPAPTADATPTPTPSVPPPPAKRSILSRFLPKSLTEKGPQTTSSFPKIVALAKPEWKPLTIAICLLLVSSAVSMSIPFTIGKLIDFFSASSPQIPFGLSAWQASLGLLLLFTVGAMANATRAMLMRLSGQRIVARLREKTYSAALRQEVEFVEKGEGDVLSRLSVDTSIVGESVTQNLSDGLRAIVMSTVGLGAMFYVSPQLTMLMLAIVPPVSLGAVFYGRYLKKLSNKTQEAMGEMTKVATESLSALRTVQSFNAIPQEEQKFHEKVSKVLVLARKEAIASGIFFGSTGWSGNVTLLGLLGYGGTLVSQGAISVGDLTSLLLYTVYVGSGLQMLTSFFASIMRGIGAGMRVFEVIDRTPVIAHGVGDEVEKGHLGTIRFESVHFEYPSRRGTEILKNFELELKPGESVAIVGESGGGKSSIHSLLLRYYDPVKGRITSDGKDIREYSTTSWRQIIGVVPQDPVLFTGTIASNIAFGNTDATREDIEKAARDANCEFVWGMPKGFDTEIGRLSLSGGQRQRLAIARALLKKPVILALDEATSALDATSEQRVNDAVDKILLSRKTTVLIVAHRLSTIARAERIVVLEGGRISESGTYRELVQRPDSRFRALMAAQLSAAAADKLQLPDTEEAETMPEEQVDEVTEEDVILVDADAKHPALKQQPNANSP</sequence>
<accession>A0A8H5BEY7</accession>
<evidence type="ECO:0000256" key="7">
    <source>
        <dbReference type="ARBA" id="ARBA00023136"/>
    </source>
</evidence>
<feature type="region of interest" description="Disordered" evidence="8">
    <location>
        <begin position="72"/>
        <end position="93"/>
    </location>
</feature>
<feature type="compositionally biased region" description="Acidic residues" evidence="8">
    <location>
        <begin position="701"/>
        <end position="717"/>
    </location>
</feature>
<dbReference type="OrthoDB" id="6500128at2759"/>
<dbReference type="InterPro" id="IPR039421">
    <property type="entry name" value="Type_1_exporter"/>
</dbReference>
<dbReference type="GO" id="GO:0015421">
    <property type="term" value="F:ABC-type oligopeptide transporter activity"/>
    <property type="evidence" value="ECO:0007669"/>
    <property type="project" value="TreeGrafter"/>
</dbReference>
<comment type="caution">
    <text evidence="12">The sequence shown here is derived from an EMBL/GenBank/DDBJ whole genome shotgun (WGS) entry which is preliminary data.</text>
</comment>
<dbReference type="PANTHER" id="PTHR43394">
    <property type="entry name" value="ATP-DEPENDENT PERMEASE MDL1, MITOCHONDRIAL"/>
    <property type="match status" value="1"/>
</dbReference>
<keyword evidence="7 9" id="KW-0472">Membrane</keyword>
<feature type="transmembrane region" description="Helical" evidence="9">
    <location>
        <begin position="253"/>
        <end position="270"/>
    </location>
</feature>
<evidence type="ECO:0000256" key="6">
    <source>
        <dbReference type="ARBA" id="ARBA00022989"/>
    </source>
</evidence>
<dbReference type="SUPFAM" id="SSF90123">
    <property type="entry name" value="ABC transporter transmembrane region"/>
    <property type="match status" value="1"/>
</dbReference>
<feature type="transmembrane region" description="Helical" evidence="9">
    <location>
        <begin position="172"/>
        <end position="191"/>
    </location>
</feature>
<feature type="domain" description="ABC transporter" evidence="10">
    <location>
        <begin position="451"/>
        <end position="686"/>
    </location>
</feature>
<keyword evidence="3 9" id="KW-0812">Transmembrane</keyword>
<evidence type="ECO:0000256" key="2">
    <source>
        <dbReference type="ARBA" id="ARBA00005580"/>
    </source>
</evidence>
<dbReference type="PROSITE" id="PS50929">
    <property type="entry name" value="ABC_TM1F"/>
    <property type="match status" value="1"/>
</dbReference>
<dbReference type="InterPro" id="IPR011527">
    <property type="entry name" value="ABC1_TM_dom"/>
</dbReference>
<evidence type="ECO:0000259" key="10">
    <source>
        <dbReference type="PROSITE" id="PS50893"/>
    </source>
</evidence>
<keyword evidence="13" id="KW-1185">Reference proteome</keyword>
<dbReference type="EMBL" id="JAACJJ010000028">
    <property type="protein sequence ID" value="KAF5322067.1"/>
    <property type="molecule type" value="Genomic_DNA"/>
</dbReference>
<dbReference type="Gene3D" id="1.20.1560.10">
    <property type="entry name" value="ABC transporter type 1, transmembrane domain"/>
    <property type="match status" value="1"/>
</dbReference>
<evidence type="ECO:0000313" key="13">
    <source>
        <dbReference type="Proteomes" id="UP000567179"/>
    </source>
</evidence>
<comment type="subcellular location">
    <subcellularLocation>
        <location evidence="1">Membrane</location>
        <topology evidence="1">Multi-pass membrane protein</topology>
    </subcellularLocation>
</comment>
<evidence type="ECO:0000256" key="3">
    <source>
        <dbReference type="ARBA" id="ARBA00022692"/>
    </source>
</evidence>
<evidence type="ECO:0000256" key="9">
    <source>
        <dbReference type="SAM" id="Phobius"/>
    </source>
</evidence>
<gene>
    <name evidence="12" type="ORF">D9619_001638</name>
</gene>
<proteinExistence type="inferred from homology"/>
<feature type="transmembrane region" description="Helical" evidence="9">
    <location>
        <begin position="276"/>
        <end position="295"/>
    </location>
</feature>
<evidence type="ECO:0000256" key="1">
    <source>
        <dbReference type="ARBA" id="ARBA00004141"/>
    </source>
</evidence>
<dbReference type="Pfam" id="PF00005">
    <property type="entry name" value="ABC_tran"/>
    <property type="match status" value="1"/>
</dbReference>
<dbReference type="InterPro" id="IPR017871">
    <property type="entry name" value="ABC_transporter-like_CS"/>
</dbReference>
<evidence type="ECO:0000259" key="11">
    <source>
        <dbReference type="PROSITE" id="PS50929"/>
    </source>
</evidence>
<dbReference type="GO" id="GO:0090374">
    <property type="term" value="P:oligopeptide export from mitochondrion"/>
    <property type="evidence" value="ECO:0007669"/>
    <property type="project" value="TreeGrafter"/>
</dbReference>
<name>A0A8H5BEY7_9AGAR</name>
<dbReference type="InterPro" id="IPR003593">
    <property type="entry name" value="AAA+_ATPase"/>
</dbReference>
<dbReference type="GO" id="GO:0005743">
    <property type="term" value="C:mitochondrial inner membrane"/>
    <property type="evidence" value="ECO:0007669"/>
    <property type="project" value="TreeGrafter"/>
</dbReference>
<dbReference type="FunFam" id="1.20.1560.10:FF:000085">
    <property type="entry name" value="Probable ATP-binding cassette (ABC) transporter"/>
    <property type="match status" value="1"/>
</dbReference>
<evidence type="ECO:0000256" key="5">
    <source>
        <dbReference type="ARBA" id="ARBA00022840"/>
    </source>
</evidence>
<dbReference type="Proteomes" id="UP000567179">
    <property type="component" value="Unassembled WGS sequence"/>
</dbReference>
<comment type="similarity">
    <text evidence="2">Belongs to the ABC transporter superfamily. ABCB family. Mitochondrial peptide exporter (TC 3.A.1.212) subfamily.</text>
</comment>
<dbReference type="SMART" id="SM00382">
    <property type="entry name" value="AAA"/>
    <property type="match status" value="1"/>
</dbReference>
<evidence type="ECO:0000313" key="12">
    <source>
        <dbReference type="EMBL" id="KAF5322067.1"/>
    </source>
</evidence>
<dbReference type="Gene3D" id="3.40.50.300">
    <property type="entry name" value="P-loop containing nucleotide triphosphate hydrolases"/>
    <property type="match status" value="1"/>
</dbReference>
<keyword evidence="6 9" id="KW-1133">Transmembrane helix</keyword>
<feature type="region of interest" description="Disordered" evidence="8">
    <location>
        <begin position="698"/>
        <end position="717"/>
    </location>
</feature>
<feature type="transmembrane region" description="Helical" evidence="9">
    <location>
        <begin position="352"/>
        <end position="374"/>
    </location>
</feature>
<dbReference type="InterPro" id="IPR003439">
    <property type="entry name" value="ABC_transporter-like_ATP-bd"/>
</dbReference>
<feature type="domain" description="ABC transmembrane type-1" evidence="11">
    <location>
        <begin position="133"/>
        <end position="417"/>
    </location>
</feature>
<evidence type="ECO:0000256" key="8">
    <source>
        <dbReference type="SAM" id="MobiDB-lite"/>
    </source>
</evidence>
<dbReference type="Pfam" id="PF00664">
    <property type="entry name" value="ABC_membrane"/>
    <property type="match status" value="1"/>
</dbReference>
<feature type="compositionally biased region" description="Pro residues" evidence="8">
    <location>
        <begin position="83"/>
        <end position="93"/>
    </location>
</feature>